<sequence>MSSRTSIALILTTSCLAAVTQGYDASMMNGLNLLPSYTDYFKLNSVTLGLNTAAIWIGGTLATFPFGPIMDKWGRKPGLYIVSVLTVFAAIIQSASQNVAMFAIARILIGFAIAGVALICPAYVAETLPPHWRATGLGILNSIFYIGGLIAAAVTYGTSTIESTWAWRIPSLLQGVFAIVSIAVLPFIPESPRFLQSKGRTEEAIQALAILNSNGDINAATVVDQYEEIKLTLEWEKNQHVLSLKHIVRQPSLRKRINLTISVALIVALSGNNIVSYYFGTMLSQAGITSTNTQLVINVVLNVFCFVCAMAGTFLSDKMGRRPLALTSCVSQTAFLFAVGALTKVYGTTDDKSGIYATVAMIFLFQGAYSFAWTPLATMYPPEVLNYSLRALGMSIYTFCFYGSGLAVTFVFPIALDTIGWKLYMINGGWDILQTVFVAWYWVETSGLTLEGIDRVFSGNEKPLSAGELHAKGIMDDAGAYKIEVETQEKV</sequence>
<evidence type="ECO:0000313" key="1">
    <source>
        <dbReference type="EMBL" id="KAJ2976519.1"/>
    </source>
</evidence>
<name>A0ACC1NC73_9HYPO</name>
<dbReference type="Proteomes" id="UP001143910">
    <property type="component" value="Unassembled WGS sequence"/>
</dbReference>
<protein>
    <submittedName>
        <fullName evidence="1">Uncharacterized protein</fullName>
    </submittedName>
</protein>
<reference evidence="1" key="1">
    <citation type="submission" date="2022-08" db="EMBL/GenBank/DDBJ databases">
        <title>Genome Sequence of Lecanicillium fungicola.</title>
        <authorList>
            <person name="Buettner E."/>
        </authorList>
    </citation>
    <scope>NUCLEOTIDE SEQUENCE</scope>
    <source>
        <strain evidence="1">Babe33</strain>
    </source>
</reference>
<keyword evidence="2" id="KW-1185">Reference proteome</keyword>
<comment type="caution">
    <text evidence="1">The sequence shown here is derived from an EMBL/GenBank/DDBJ whole genome shotgun (WGS) entry which is preliminary data.</text>
</comment>
<evidence type="ECO:0000313" key="2">
    <source>
        <dbReference type="Proteomes" id="UP001143910"/>
    </source>
</evidence>
<accession>A0ACC1NC73</accession>
<proteinExistence type="predicted"/>
<gene>
    <name evidence="1" type="ORF">NQ176_g4909</name>
</gene>
<dbReference type="EMBL" id="JANJQO010000576">
    <property type="protein sequence ID" value="KAJ2976519.1"/>
    <property type="molecule type" value="Genomic_DNA"/>
</dbReference>
<organism evidence="1 2">
    <name type="scientific">Zarea fungicola</name>
    <dbReference type="NCBI Taxonomy" id="93591"/>
    <lineage>
        <taxon>Eukaryota</taxon>
        <taxon>Fungi</taxon>
        <taxon>Dikarya</taxon>
        <taxon>Ascomycota</taxon>
        <taxon>Pezizomycotina</taxon>
        <taxon>Sordariomycetes</taxon>
        <taxon>Hypocreomycetidae</taxon>
        <taxon>Hypocreales</taxon>
        <taxon>Cordycipitaceae</taxon>
        <taxon>Zarea</taxon>
    </lineage>
</organism>